<name>A0ABX8RC49_9CLOT</name>
<keyword evidence="1" id="KW-1133">Transmembrane helix</keyword>
<evidence type="ECO:0000313" key="2">
    <source>
        <dbReference type="EMBL" id="QXM06614.1"/>
    </source>
</evidence>
<protein>
    <submittedName>
        <fullName evidence="2">ABC transporter permease</fullName>
    </submittedName>
</protein>
<proteinExistence type="predicted"/>
<gene>
    <name evidence="2" type="ORF">KVH43_02365</name>
</gene>
<keyword evidence="3" id="KW-1185">Reference proteome</keyword>
<sequence>MFNLLYTEVLKLKRAKVMWLLPIGGLLPTLLNIIIIINNLKNYNIHWESAFKNNFVFMTLIMGVALFSLISGYVFSREYTENTVNTLYTYPVDKYKFIFAKLIVIFIMIYITLVINYVSLLVGGMMLIKESITGSLLIDTMKSQLLIGMMFFALTPVSSLLGVIGKNVIPPIVLGISGVITNIVVVNSKYIDVFPWSIPIAYIFRDNIDDPRSVCINAGIILTGMFIIFLIGLIGYLKKTDIHAGS</sequence>
<keyword evidence="1" id="KW-0472">Membrane</keyword>
<feature type="transmembrane region" description="Helical" evidence="1">
    <location>
        <begin position="214"/>
        <end position="237"/>
    </location>
</feature>
<feature type="transmembrane region" description="Helical" evidence="1">
    <location>
        <begin position="95"/>
        <end position="124"/>
    </location>
</feature>
<dbReference type="RefSeq" id="WP_218283310.1">
    <property type="nucleotide sequence ID" value="NZ_CP078093.1"/>
</dbReference>
<feature type="transmembrane region" description="Helical" evidence="1">
    <location>
        <begin position="145"/>
        <end position="165"/>
    </location>
</feature>
<feature type="transmembrane region" description="Helical" evidence="1">
    <location>
        <begin position="20"/>
        <end position="43"/>
    </location>
</feature>
<reference evidence="2" key="1">
    <citation type="submission" date="2021-07" db="EMBL/GenBank/DDBJ databases">
        <title>Complete genome sequence of Crassaminicella sp. 143-21, isolated from a deep-sea hydrothermal vent.</title>
        <authorList>
            <person name="Li X."/>
        </authorList>
    </citation>
    <scope>NUCLEOTIDE SEQUENCE</scope>
    <source>
        <strain evidence="2">143-21</strain>
    </source>
</reference>
<feature type="transmembrane region" description="Helical" evidence="1">
    <location>
        <begin position="171"/>
        <end position="193"/>
    </location>
</feature>
<evidence type="ECO:0000313" key="3">
    <source>
        <dbReference type="Proteomes" id="UP000886818"/>
    </source>
</evidence>
<dbReference type="Proteomes" id="UP000886818">
    <property type="component" value="Chromosome"/>
</dbReference>
<evidence type="ECO:0000256" key="1">
    <source>
        <dbReference type="SAM" id="Phobius"/>
    </source>
</evidence>
<dbReference type="EMBL" id="CP078093">
    <property type="protein sequence ID" value="QXM06614.1"/>
    <property type="molecule type" value="Genomic_DNA"/>
</dbReference>
<feature type="transmembrane region" description="Helical" evidence="1">
    <location>
        <begin position="55"/>
        <end position="75"/>
    </location>
</feature>
<dbReference type="Pfam" id="PF12730">
    <property type="entry name" value="ABC2_membrane_4"/>
    <property type="match status" value="1"/>
</dbReference>
<organism evidence="2 3">
    <name type="scientific">Crassaminicella indica</name>
    <dbReference type="NCBI Taxonomy" id="2855394"/>
    <lineage>
        <taxon>Bacteria</taxon>
        <taxon>Bacillati</taxon>
        <taxon>Bacillota</taxon>
        <taxon>Clostridia</taxon>
        <taxon>Eubacteriales</taxon>
        <taxon>Clostridiaceae</taxon>
        <taxon>Crassaminicella</taxon>
    </lineage>
</organism>
<accession>A0ABX8RC49</accession>
<keyword evidence="1" id="KW-0812">Transmembrane</keyword>